<dbReference type="InterPro" id="IPR017208">
    <property type="entry name" value="UCP037442_abhydr"/>
</dbReference>
<name>A0A858R5D2_9PROT</name>
<keyword evidence="3" id="KW-1185">Reference proteome</keyword>
<dbReference type="Gene3D" id="3.40.50.1820">
    <property type="entry name" value="alpha/beta hydrolase"/>
    <property type="match status" value="1"/>
</dbReference>
<dbReference type="PIRSF" id="PIRSF037442">
    <property type="entry name" value="UCP037442_abhydr"/>
    <property type="match status" value="1"/>
</dbReference>
<sequence length="296" mass="31850">MKQVEALAGGDTVIPARDGFPLAATWTVPADPKAVLVIASAMGVPRGFYRHFAARMADRGHAVLSFDVRGTGGSGPASRKDAVGGFTGFGTLDLAAILDVAAQRARELGGVPLRLAGHSLGSMAFGLSPNNTLVDAVISVASGNGYWGFQPYPQNVMRATLWTMVMPAFAHTIGWFPGSRMGVVGDIPREAALEWARMCNTPGYVRPTSRHPPNPSFAKWQGPMLVLSVSDDEIMPPRPIDDLHENFAGARITRWHLTPAEVGPERVGHLGMFKKGAERLWENMAEWFDRPAPAGR</sequence>
<dbReference type="AlphaFoldDB" id="A0A858R5D2"/>
<protein>
    <submittedName>
        <fullName evidence="2">Alpha/beta fold hydrolase</fullName>
    </submittedName>
</protein>
<feature type="domain" description="Serine aminopeptidase S33" evidence="1">
    <location>
        <begin position="31"/>
        <end position="141"/>
    </location>
</feature>
<gene>
    <name evidence="2" type="ORF">HHL28_05460</name>
</gene>
<dbReference type="KEGG" id="acru:HHL28_05460"/>
<dbReference type="EMBL" id="CP051775">
    <property type="protein sequence ID" value="QJE72620.1"/>
    <property type="molecule type" value="Genomic_DNA"/>
</dbReference>
<dbReference type="GO" id="GO:0016787">
    <property type="term" value="F:hydrolase activity"/>
    <property type="evidence" value="ECO:0007669"/>
    <property type="project" value="UniProtKB-KW"/>
</dbReference>
<dbReference type="Pfam" id="PF12146">
    <property type="entry name" value="Hydrolase_4"/>
    <property type="match status" value="1"/>
</dbReference>
<organism evidence="2 3">
    <name type="scientific">Aerophototrophica crusticola</name>
    <dbReference type="NCBI Taxonomy" id="1709002"/>
    <lineage>
        <taxon>Bacteria</taxon>
        <taxon>Pseudomonadati</taxon>
        <taxon>Pseudomonadota</taxon>
        <taxon>Alphaproteobacteria</taxon>
        <taxon>Rhodospirillales</taxon>
        <taxon>Rhodospirillaceae</taxon>
        <taxon>Aerophototrophica</taxon>
    </lineage>
</organism>
<keyword evidence="2" id="KW-0378">Hydrolase</keyword>
<dbReference type="InterPro" id="IPR022742">
    <property type="entry name" value="Hydrolase_4"/>
</dbReference>
<dbReference type="InterPro" id="IPR029058">
    <property type="entry name" value="AB_hydrolase_fold"/>
</dbReference>
<proteinExistence type="predicted"/>
<dbReference type="SUPFAM" id="SSF53474">
    <property type="entry name" value="alpha/beta-Hydrolases"/>
    <property type="match status" value="1"/>
</dbReference>
<accession>A0A858R5D2</accession>
<reference evidence="2" key="1">
    <citation type="submission" date="2020-04" db="EMBL/GenBank/DDBJ databases">
        <title>A desert anoxygenic phototrophic bacterium fixes CO2 using RubisCO under aerobic conditions.</title>
        <authorList>
            <person name="Tang K."/>
        </authorList>
    </citation>
    <scope>NUCLEOTIDE SEQUENCE [LARGE SCALE GENOMIC DNA]</scope>
    <source>
        <strain evidence="2">MIMtkB3</strain>
    </source>
</reference>
<evidence type="ECO:0000259" key="1">
    <source>
        <dbReference type="Pfam" id="PF12146"/>
    </source>
</evidence>
<dbReference type="Proteomes" id="UP000501891">
    <property type="component" value="Chromosome"/>
</dbReference>
<evidence type="ECO:0000313" key="2">
    <source>
        <dbReference type="EMBL" id="QJE72620.1"/>
    </source>
</evidence>
<evidence type="ECO:0000313" key="3">
    <source>
        <dbReference type="Proteomes" id="UP000501891"/>
    </source>
</evidence>